<protein>
    <submittedName>
        <fullName evidence="1">Uncharacterized protein</fullName>
    </submittedName>
</protein>
<name>A0ABT9A9E6_9BACT</name>
<gene>
    <name evidence="1" type="ORF">Q5H92_08860</name>
</gene>
<proteinExistence type="predicted"/>
<organism evidence="1 2">
    <name type="scientific">Hymenobacter mellowenesis</name>
    <dbReference type="NCBI Taxonomy" id="3063995"/>
    <lineage>
        <taxon>Bacteria</taxon>
        <taxon>Pseudomonadati</taxon>
        <taxon>Bacteroidota</taxon>
        <taxon>Cytophagia</taxon>
        <taxon>Cytophagales</taxon>
        <taxon>Hymenobacteraceae</taxon>
        <taxon>Hymenobacter</taxon>
    </lineage>
</organism>
<evidence type="ECO:0000313" key="1">
    <source>
        <dbReference type="EMBL" id="MDO7846465.1"/>
    </source>
</evidence>
<accession>A0ABT9A9E6</accession>
<reference evidence="1" key="1">
    <citation type="submission" date="2023-07" db="EMBL/GenBank/DDBJ databases">
        <authorList>
            <person name="Kim M.K."/>
        </authorList>
    </citation>
    <scope>NUCLEOTIDE SEQUENCE</scope>
    <source>
        <strain evidence="1">M29</strain>
    </source>
</reference>
<sequence length="131" mass="14339">MEINTHLTTEQIDALTPGPDTDMLVGRHLFRLQPYRPTNSGINVPGYQRKGSGGWAWLPRYSVDGPAMLELLGLLLAKKIVVDISSNAGEVRLQFRDRGRGGVDGVSARWLGTVNDLPLALCQAALKLPYL</sequence>
<dbReference type="RefSeq" id="WP_305011153.1">
    <property type="nucleotide sequence ID" value="NZ_JAUQSX010000004.1"/>
</dbReference>
<dbReference type="Proteomes" id="UP001167796">
    <property type="component" value="Unassembled WGS sequence"/>
</dbReference>
<keyword evidence="2" id="KW-1185">Reference proteome</keyword>
<comment type="caution">
    <text evidence="1">The sequence shown here is derived from an EMBL/GenBank/DDBJ whole genome shotgun (WGS) entry which is preliminary data.</text>
</comment>
<dbReference type="EMBL" id="JAUQSX010000004">
    <property type="protein sequence ID" value="MDO7846465.1"/>
    <property type="molecule type" value="Genomic_DNA"/>
</dbReference>
<evidence type="ECO:0000313" key="2">
    <source>
        <dbReference type="Proteomes" id="UP001167796"/>
    </source>
</evidence>